<keyword evidence="1" id="KW-0479">Metal-binding</keyword>
<dbReference type="PANTHER" id="PTHR10587">
    <property type="entry name" value="GLYCOSYL TRANSFERASE-RELATED"/>
    <property type="match status" value="1"/>
</dbReference>
<dbReference type="Proteomes" id="UP000198711">
    <property type="component" value="Unassembled WGS sequence"/>
</dbReference>
<evidence type="ECO:0000313" key="4">
    <source>
        <dbReference type="EMBL" id="SDW01821.1"/>
    </source>
</evidence>
<dbReference type="InterPro" id="IPR002509">
    <property type="entry name" value="NODB_dom"/>
</dbReference>
<evidence type="ECO:0000256" key="2">
    <source>
        <dbReference type="ARBA" id="ARBA00022801"/>
    </source>
</evidence>
<reference evidence="4 5" key="1">
    <citation type="submission" date="2016-10" db="EMBL/GenBank/DDBJ databases">
        <authorList>
            <person name="Varghese N."/>
            <person name="Submissions S."/>
        </authorList>
    </citation>
    <scope>NUCLEOTIDE SEQUENCE [LARGE SCALE GENOMIC DNA]</scope>
    <source>
        <strain evidence="4 5">DSM 25353</strain>
    </source>
</reference>
<dbReference type="AlphaFoldDB" id="A0A8X8L9F8"/>
<feature type="domain" description="NodB homology" evidence="3">
    <location>
        <begin position="54"/>
        <end position="266"/>
    </location>
</feature>
<dbReference type="GO" id="GO:0016020">
    <property type="term" value="C:membrane"/>
    <property type="evidence" value="ECO:0007669"/>
    <property type="project" value="TreeGrafter"/>
</dbReference>
<dbReference type="GO" id="GO:0016810">
    <property type="term" value="F:hydrolase activity, acting on carbon-nitrogen (but not peptide) bonds"/>
    <property type="evidence" value="ECO:0007669"/>
    <property type="project" value="InterPro"/>
</dbReference>
<sequence length="277" mass="31237">MKPMKTFLYAGLGIALLASCKSKPSSDKAAADSAKAASAKMMPGSVIKYDSSKRYIFLTWDDSPQPPGTTNCRNIFREEGVKATFFAVGFNQVGPFKKRLIDSIRNSYPQFLLANHSFSHGFNDKYSKFYSMPDSAFQDFMRNEKELQVPVHIIRLPGNNTWASNGNITGQKANNPLIKRLDSLGYKIIGWDLEWGQQAKMKAPREGAAEMVKRINQHFDDGNTNAANAIVILSHDRLFEKLQFADSLRQFIKMLKQDPRNVFETIDHYPTVQAGKK</sequence>
<proteinExistence type="predicted"/>
<dbReference type="PROSITE" id="PS51257">
    <property type="entry name" value="PROKAR_LIPOPROTEIN"/>
    <property type="match status" value="1"/>
</dbReference>
<dbReference type="Gene3D" id="3.20.20.370">
    <property type="entry name" value="Glycoside hydrolase/deacetylase"/>
    <property type="match status" value="1"/>
</dbReference>
<organism evidence="4 5">
    <name type="scientific">Hydrobacter penzbergensis</name>
    <dbReference type="NCBI Taxonomy" id="1235997"/>
    <lineage>
        <taxon>Bacteria</taxon>
        <taxon>Pseudomonadati</taxon>
        <taxon>Bacteroidota</taxon>
        <taxon>Chitinophagia</taxon>
        <taxon>Chitinophagales</taxon>
        <taxon>Chitinophagaceae</taxon>
        <taxon>Hydrobacter</taxon>
    </lineage>
</organism>
<protein>
    <submittedName>
        <fullName evidence="4">Peptidoglycan/xylan/chitin deacetylase, PgdA/CDA1 family</fullName>
    </submittedName>
</protein>
<dbReference type="EMBL" id="FNNO01000001">
    <property type="protein sequence ID" value="SDW01821.1"/>
    <property type="molecule type" value="Genomic_DNA"/>
</dbReference>
<evidence type="ECO:0000313" key="5">
    <source>
        <dbReference type="Proteomes" id="UP000198711"/>
    </source>
</evidence>
<dbReference type="InterPro" id="IPR050248">
    <property type="entry name" value="Polysacc_deacetylase_ArnD"/>
</dbReference>
<keyword evidence="2" id="KW-0378">Hydrolase</keyword>
<keyword evidence="5" id="KW-1185">Reference proteome</keyword>
<accession>A0A8X8L9F8</accession>
<comment type="caution">
    <text evidence="4">The sequence shown here is derived from an EMBL/GenBank/DDBJ whole genome shotgun (WGS) entry which is preliminary data.</text>
</comment>
<gene>
    <name evidence="4" type="ORF">SAMN05444410_10122</name>
</gene>
<evidence type="ECO:0000259" key="3">
    <source>
        <dbReference type="PROSITE" id="PS51677"/>
    </source>
</evidence>
<dbReference type="GO" id="GO:0046872">
    <property type="term" value="F:metal ion binding"/>
    <property type="evidence" value="ECO:0007669"/>
    <property type="project" value="UniProtKB-KW"/>
</dbReference>
<dbReference type="PANTHER" id="PTHR10587:SF133">
    <property type="entry name" value="CHITIN DEACETYLASE 1-RELATED"/>
    <property type="match status" value="1"/>
</dbReference>
<dbReference type="GO" id="GO:0005975">
    <property type="term" value="P:carbohydrate metabolic process"/>
    <property type="evidence" value="ECO:0007669"/>
    <property type="project" value="InterPro"/>
</dbReference>
<name>A0A8X8L9F8_9BACT</name>
<evidence type="ECO:0000256" key="1">
    <source>
        <dbReference type="ARBA" id="ARBA00022723"/>
    </source>
</evidence>
<dbReference type="SUPFAM" id="SSF88713">
    <property type="entry name" value="Glycoside hydrolase/deacetylase"/>
    <property type="match status" value="1"/>
</dbReference>
<dbReference type="InterPro" id="IPR011330">
    <property type="entry name" value="Glyco_hydro/deAcase_b/a-brl"/>
</dbReference>
<dbReference type="PROSITE" id="PS51677">
    <property type="entry name" value="NODB"/>
    <property type="match status" value="1"/>
</dbReference>
<dbReference type="Pfam" id="PF01522">
    <property type="entry name" value="Polysacc_deac_1"/>
    <property type="match status" value="1"/>
</dbReference>